<feature type="non-terminal residue" evidence="2">
    <location>
        <position position="1"/>
    </location>
</feature>
<dbReference type="Gene3D" id="2.60.40.1180">
    <property type="entry name" value="Golgi alpha-mannosidase II"/>
    <property type="match status" value="1"/>
</dbReference>
<protein>
    <recommendedName>
        <fullName evidence="1">Isoamylase 1-3-like C-terminal domain-containing protein</fullName>
    </recommendedName>
</protein>
<evidence type="ECO:0000313" key="2">
    <source>
        <dbReference type="EMBL" id="RWX43604.1"/>
    </source>
</evidence>
<dbReference type="Proteomes" id="UP000288086">
    <property type="component" value="Unassembled WGS sequence"/>
</dbReference>
<dbReference type="AlphaFoldDB" id="A0A444IRY1"/>
<dbReference type="InterPro" id="IPR048650">
    <property type="entry name" value="ISOA1-3-like_C"/>
</dbReference>
<evidence type="ECO:0000259" key="1">
    <source>
        <dbReference type="Pfam" id="PF21156"/>
    </source>
</evidence>
<comment type="caution">
    <text evidence="2">The sequence shown here is derived from an EMBL/GenBank/DDBJ whole genome shotgun (WGS) entry which is preliminary data.</text>
</comment>
<keyword evidence="3" id="KW-1185">Reference proteome</keyword>
<sequence>VGFKEIHPARTCHLSPGEFFEVNNPNTPPVGQTILWQALEPGTEDWSEHAHALSFLLKGSTIDDGDNADFFIMLNGHPEQEALFTIPGPHAESGACFWKKIIDTSEEAPEDILDLDKAGCVAIGSRIKVEAMGGVVLQTVRSYSSTSKERERR</sequence>
<dbReference type="EMBL" id="MTKP01000428">
    <property type="protein sequence ID" value="RWX43604.1"/>
    <property type="molecule type" value="Genomic_DNA"/>
</dbReference>
<evidence type="ECO:0000313" key="3">
    <source>
        <dbReference type="Proteomes" id="UP000288086"/>
    </source>
</evidence>
<dbReference type="InterPro" id="IPR013780">
    <property type="entry name" value="Glyco_hydro_b"/>
</dbReference>
<dbReference type="Pfam" id="PF21156">
    <property type="entry name" value="ISOA1-3_C"/>
    <property type="match status" value="1"/>
</dbReference>
<reference evidence="2 3" key="1">
    <citation type="submission" date="2017-01" db="EMBL/GenBank/DDBJ databases">
        <title>The cable genome- insights into the physiology and evolution of filamentous bacteria capable of sulfide oxidation via long distance electron transfer.</title>
        <authorList>
            <person name="Schreiber L."/>
            <person name="Bjerg J.T."/>
            <person name="Boggild A."/>
            <person name="Van De Vossenberg J."/>
            <person name="Meysman F."/>
            <person name="Nielsen L.P."/>
            <person name="Schramm A."/>
            <person name="Kjeldsen K.U."/>
        </authorList>
    </citation>
    <scope>NUCLEOTIDE SEQUENCE [LARGE SCALE GENOMIC DNA]</scope>
    <source>
        <strain evidence="2">A1</strain>
    </source>
</reference>
<gene>
    <name evidence="2" type="ORF">VT98_14283</name>
</gene>
<proteinExistence type="predicted"/>
<feature type="domain" description="Isoamylase 1-3-like C-terminal" evidence="1">
    <location>
        <begin position="36"/>
        <end position="118"/>
    </location>
</feature>
<accession>A0A444IRY1</accession>
<name>A0A444IRY1_9BACT</name>
<dbReference type="SUPFAM" id="SSF51011">
    <property type="entry name" value="Glycosyl hydrolase domain"/>
    <property type="match status" value="1"/>
</dbReference>
<organism evidence="2 3">
    <name type="scientific">Candidatus Electrothrix communis</name>
    <dbReference type="NCBI Taxonomy" id="1859133"/>
    <lineage>
        <taxon>Bacteria</taxon>
        <taxon>Pseudomonadati</taxon>
        <taxon>Thermodesulfobacteriota</taxon>
        <taxon>Desulfobulbia</taxon>
        <taxon>Desulfobulbales</taxon>
        <taxon>Desulfobulbaceae</taxon>
        <taxon>Candidatus Electrothrix</taxon>
    </lineage>
</organism>